<comment type="caution">
    <text evidence="2">The sequence shown here is derived from an EMBL/GenBank/DDBJ whole genome shotgun (WGS) entry which is preliminary data.</text>
</comment>
<accession>A0A0F9PR53</accession>
<dbReference type="AlphaFoldDB" id="A0A0F9PR53"/>
<feature type="non-terminal residue" evidence="2">
    <location>
        <position position="164"/>
    </location>
</feature>
<organism evidence="2">
    <name type="scientific">marine sediment metagenome</name>
    <dbReference type="NCBI Taxonomy" id="412755"/>
    <lineage>
        <taxon>unclassified sequences</taxon>
        <taxon>metagenomes</taxon>
        <taxon>ecological metagenomes</taxon>
    </lineage>
</organism>
<gene>
    <name evidence="2" type="ORF">LCGC14_1106650</name>
</gene>
<reference evidence="2" key="1">
    <citation type="journal article" date="2015" name="Nature">
        <title>Complex archaea that bridge the gap between prokaryotes and eukaryotes.</title>
        <authorList>
            <person name="Spang A."/>
            <person name="Saw J.H."/>
            <person name="Jorgensen S.L."/>
            <person name="Zaremba-Niedzwiedzka K."/>
            <person name="Martijn J."/>
            <person name="Lind A.E."/>
            <person name="van Eijk R."/>
            <person name="Schleper C."/>
            <person name="Guy L."/>
            <person name="Ettema T.J."/>
        </authorList>
    </citation>
    <scope>NUCLEOTIDE SEQUENCE</scope>
</reference>
<evidence type="ECO:0008006" key="3">
    <source>
        <dbReference type="Google" id="ProtNLM"/>
    </source>
</evidence>
<proteinExistence type="predicted"/>
<protein>
    <recommendedName>
        <fullName evidence="3">Photosynthesis system II assembly factor Ycf48/Hcf136-like domain-containing protein</fullName>
    </recommendedName>
</protein>
<dbReference type="EMBL" id="LAZR01005022">
    <property type="protein sequence ID" value="KKN03551.1"/>
    <property type="molecule type" value="Genomic_DNA"/>
</dbReference>
<sequence length="164" mass="17961">MTDSADYSKEADPTAHASSHQDGGSDEINVQDLSGQLADNQKSAFSFFPAVLNAFRSLSVLHWITRTSPADNNWRSVCWSPELSLFCAVAITGTNNRVMTSPDGINWTTRTSAADINWLSVCWSPELTLFCAVSISGSLNRVMTSPNGINWTIRTTPNNNNWTS</sequence>
<evidence type="ECO:0000313" key="2">
    <source>
        <dbReference type="EMBL" id="KKN03551.1"/>
    </source>
</evidence>
<evidence type="ECO:0000256" key="1">
    <source>
        <dbReference type="SAM" id="MobiDB-lite"/>
    </source>
</evidence>
<feature type="region of interest" description="Disordered" evidence="1">
    <location>
        <begin position="1"/>
        <end position="29"/>
    </location>
</feature>
<name>A0A0F9PR53_9ZZZZ</name>
<feature type="compositionally biased region" description="Basic and acidic residues" evidence="1">
    <location>
        <begin position="1"/>
        <end position="13"/>
    </location>
</feature>